<name>A0AC34QTX5_9BILA</name>
<protein>
    <submittedName>
        <fullName evidence="2">Uncharacterized protein</fullName>
    </submittedName>
</protein>
<evidence type="ECO:0000313" key="2">
    <source>
        <dbReference type="WBParaSite" id="JU765_v2.g19457.t1"/>
    </source>
</evidence>
<accession>A0AC34QTX5</accession>
<proteinExistence type="predicted"/>
<sequence>MPILIVNTNVSKSSISNDTALTLSKIIASSLGKPESYVNVVINADAVLSFGGSTEGCAFVELQSIGFPSNRSKVVKAVTDAISQHLKIPGDRFYVRLVDLSGKDLADRRLFWFCTILLHFIAYFVLDMPLDQLVPTDNCTVAMLYATSIWISIIQIVDILLSAAAIVLFVLNVFSYKKLKNVFHFNFKINMISAAFLAFLLNSTLLAAHLRNQLVYRTFQNPCDLMMVTWVVLIVRVPGFIYVVGATLVHFCCFVERALATCYVRHYEMTGTWLGWLATFFTWSTTLFVNYWLYYTEDFFALKTYAGSTSQFSGPKLLIVHYVILFVDLAVLFGDLNLFLINKKQKNLRIHDYAYSLSKNYQLNENAAALQWLLPLSFVHSACFLVYALSHVLVRQFGENLDPVTFMIALEGSYIMIPIHSCCLLSAMLYREIKKPKKFTQIKDSEGAIYFLNLEKQWGKNMVQIEGKSVRNPSQLYLTT</sequence>
<dbReference type="WBParaSite" id="JU765_v2.g19457.t1">
    <property type="protein sequence ID" value="JU765_v2.g19457.t1"/>
    <property type="gene ID" value="JU765_v2.g19457"/>
</dbReference>
<organism evidence="1 2">
    <name type="scientific">Panagrolaimus sp. JU765</name>
    <dbReference type="NCBI Taxonomy" id="591449"/>
    <lineage>
        <taxon>Eukaryota</taxon>
        <taxon>Metazoa</taxon>
        <taxon>Ecdysozoa</taxon>
        <taxon>Nematoda</taxon>
        <taxon>Chromadorea</taxon>
        <taxon>Rhabditida</taxon>
        <taxon>Tylenchina</taxon>
        <taxon>Panagrolaimomorpha</taxon>
        <taxon>Panagrolaimoidea</taxon>
        <taxon>Panagrolaimidae</taxon>
        <taxon>Panagrolaimus</taxon>
    </lineage>
</organism>
<reference evidence="2" key="1">
    <citation type="submission" date="2022-11" db="UniProtKB">
        <authorList>
            <consortium name="WormBaseParasite"/>
        </authorList>
    </citation>
    <scope>IDENTIFICATION</scope>
</reference>
<evidence type="ECO:0000313" key="1">
    <source>
        <dbReference type="Proteomes" id="UP000887576"/>
    </source>
</evidence>
<dbReference type="Proteomes" id="UP000887576">
    <property type="component" value="Unplaced"/>
</dbReference>